<dbReference type="GO" id="GO:0005886">
    <property type="term" value="C:plasma membrane"/>
    <property type="evidence" value="ECO:0007669"/>
    <property type="project" value="UniProtKB-SubCell"/>
</dbReference>
<dbReference type="InterPro" id="IPR020846">
    <property type="entry name" value="MFS_dom"/>
</dbReference>
<keyword evidence="2" id="KW-1003">Cell membrane</keyword>
<feature type="transmembrane region" description="Helical" evidence="6">
    <location>
        <begin position="367"/>
        <end position="389"/>
    </location>
</feature>
<evidence type="ECO:0000256" key="4">
    <source>
        <dbReference type="ARBA" id="ARBA00022989"/>
    </source>
</evidence>
<feature type="transmembrane region" description="Helical" evidence="6">
    <location>
        <begin position="307"/>
        <end position="326"/>
    </location>
</feature>
<dbReference type="OrthoDB" id="7921539at2"/>
<keyword evidence="5 6" id="KW-0472">Membrane</keyword>
<protein>
    <submittedName>
        <fullName evidence="8">Putative MFS family transporter protein</fullName>
    </submittedName>
</protein>
<evidence type="ECO:0000256" key="6">
    <source>
        <dbReference type="SAM" id="Phobius"/>
    </source>
</evidence>
<evidence type="ECO:0000256" key="2">
    <source>
        <dbReference type="ARBA" id="ARBA00022475"/>
    </source>
</evidence>
<dbReference type="Pfam" id="PF07690">
    <property type="entry name" value="MFS_1"/>
    <property type="match status" value="1"/>
</dbReference>
<dbReference type="InterPro" id="IPR036259">
    <property type="entry name" value="MFS_trans_sf"/>
</dbReference>
<feature type="transmembrane region" description="Helical" evidence="6">
    <location>
        <begin position="40"/>
        <end position="61"/>
    </location>
</feature>
<feature type="transmembrane region" description="Helical" evidence="6">
    <location>
        <begin position="279"/>
        <end position="301"/>
    </location>
</feature>
<dbReference type="RefSeq" id="WP_004857242.1">
    <property type="nucleotide sequence ID" value="NZ_CACVBH010000014.1"/>
</dbReference>
<proteinExistence type="predicted"/>
<dbReference type="PANTHER" id="PTHR23513">
    <property type="entry name" value="INTEGRAL MEMBRANE EFFLUX PROTEIN-RELATED"/>
    <property type="match status" value="1"/>
</dbReference>
<name>A0A380ZH12_BARDO</name>
<dbReference type="Proteomes" id="UP000254950">
    <property type="component" value="Unassembled WGS sequence"/>
</dbReference>
<dbReference type="InterPro" id="IPR011701">
    <property type="entry name" value="MFS"/>
</dbReference>
<evidence type="ECO:0000313" key="9">
    <source>
        <dbReference type="Proteomes" id="UP000254950"/>
    </source>
</evidence>
<gene>
    <name evidence="8" type="ORF">NCTC12862_01203</name>
</gene>
<reference evidence="8 9" key="1">
    <citation type="submission" date="2018-06" db="EMBL/GenBank/DDBJ databases">
        <authorList>
            <consortium name="Pathogen Informatics"/>
            <person name="Doyle S."/>
        </authorList>
    </citation>
    <scope>NUCLEOTIDE SEQUENCE [LARGE SCALE GENOMIC DNA]</scope>
    <source>
        <strain evidence="8 9">NCTC12862</strain>
    </source>
</reference>
<evidence type="ECO:0000259" key="7">
    <source>
        <dbReference type="PROSITE" id="PS50850"/>
    </source>
</evidence>
<feature type="transmembrane region" description="Helical" evidence="6">
    <location>
        <begin position="97"/>
        <end position="120"/>
    </location>
</feature>
<evidence type="ECO:0000256" key="1">
    <source>
        <dbReference type="ARBA" id="ARBA00004651"/>
    </source>
</evidence>
<dbReference type="SUPFAM" id="SSF103473">
    <property type="entry name" value="MFS general substrate transporter"/>
    <property type="match status" value="1"/>
</dbReference>
<dbReference type="AlphaFoldDB" id="A0A380ZH12"/>
<evidence type="ECO:0000313" key="8">
    <source>
        <dbReference type="EMBL" id="SUV45465.1"/>
    </source>
</evidence>
<dbReference type="PANTHER" id="PTHR23513:SF6">
    <property type="entry name" value="MAJOR FACILITATOR SUPERFAMILY ASSOCIATED DOMAIN-CONTAINING PROTEIN"/>
    <property type="match status" value="1"/>
</dbReference>
<accession>A0A380ZH12</accession>
<dbReference type="EMBL" id="UFTF01000001">
    <property type="protein sequence ID" value="SUV45465.1"/>
    <property type="molecule type" value="Genomic_DNA"/>
</dbReference>
<feature type="transmembrane region" description="Helical" evidence="6">
    <location>
        <begin position="213"/>
        <end position="236"/>
    </location>
</feature>
<feature type="transmembrane region" description="Helical" evidence="6">
    <location>
        <begin position="141"/>
        <end position="158"/>
    </location>
</feature>
<feature type="transmembrane region" description="Helical" evidence="6">
    <location>
        <begin position="73"/>
        <end position="91"/>
    </location>
</feature>
<organism evidence="8 9">
    <name type="scientific">Bartonella doshiae</name>
    <dbReference type="NCBI Taxonomy" id="33044"/>
    <lineage>
        <taxon>Bacteria</taxon>
        <taxon>Pseudomonadati</taxon>
        <taxon>Pseudomonadota</taxon>
        <taxon>Alphaproteobacteria</taxon>
        <taxon>Hyphomicrobiales</taxon>
        <taxon>Bartonellaceae</taxon>
        <taxon>Bartonella</taxon>
    </lineage>
</organism>
<feature type="transmembrane region" description="Helical" evidence="6">
    <location>
        <begin position="338"/>
        <end position="361"/>
    </location>
</feature>
<keyword evidence="3 6" id="KW-0812">Transmembrane</keyword>
<sequence length="397" mass="43080">MVKQKSIILAQIGVFLVLALSSFADETAQVTFALHLTESTASISKLLFAGIMGAICAGPIAPRLLHRLSTARIVSVILLLEAIFIAIAAIVKHFWAYIILSFALGCTGSIFWSAILVFVPELAKNDHQLDHINRIIQTVRNLGYIIGPLLGNMLYGLSNGQQGLFVFSIIVLCAALIAPFCFKIFKNYSEEIKTSQKTPKGLDLVGLLRKKNVLCAISPLFITIILTSALNVLSIVRIRTDLNLSAEVYGMVTSMVSLGLVVGPLCFSSLFHHFGNAAGASLAATVIGFGIFCFSLTHIVWLMMLSLFILGIANGVQNVLMASFMIKAIPKEHRNSQIPAYIFIIQTSICIGFLGAGFVQVHHTQNTLFIIGIATMITGILGFVLNSIVQKKEFYDG</sequence>
<evidence type="ECO:0000256" key="5">
    <source>
        <dbReference type="ARBA" id="ARBA00023136"/>
    </source>
</evidence>
<comment type="subcellular location">
    <subcellularLocation>
        <location evidence="1">Cell membrane</location>
        <topology evidence="1">Multi-pass membrane protein</topology>
    </subcellularLocation>
</comment>
<feature type="transmembrane region" description="Helical" evidence="6">
    <location>
        <begin position="164"/>
        <end position="185"/>
    </location>
</feature>
<keyword evidence="4 6" id="KW-1133">Transmembrane helix</keyword>
<feature type="domain" description="Major facilitator superfamily (MFS) profile" evidence="7">
    <location>
        <begin position="212"/>
        <end position="397"/>
    </location>
</feature>
<dbReference type="PROSITE" id="PS50850">
    <property type="entry name" value="MFS"/>
    <property type="match status" value="1"/>
</dbReference>
<feature type="transmembrane region" description="Helical" evidence="6">
    <location>
        <begin position="248"/>
        <end position="267"/>
    </location>
</feature>
<dbReference type="Gene3D" id="1.20.1250.20">
    <property type="entry name" value="MFS general substrate transporter like domains"/>
    <property type="match status" value="2"/>
</dbReference>
<evidence type="ECO:0000256" key="3">
    <source>
        <dbReference type="ARBA" id="ARBA00022692"/>
    </source>
</evidence>
<dbReference type="GO" id="GO:0022857">
    <property type="term" value="F:transmembrane transporter activity"/>
    <property type="evidence" value="ECO:0007669"/>
    <property type="project" value="InterPro"/>
</dbReference>